<evidence type="ECO:0000313" key="2">
    <source>
        <dbReference type="EMBL" id="BCS84505.1"/>
    </source>
</evidence>
<protein>
    <submittedName>
        <fullName evidence="2">Uncharacterized protein</fullName>
    </submittedName>
</protein>
<keyword evidence="1" id="KW-0472">Membrane</keyword>
<name>A0ABN6EF59_9BACT</name>
<gene>
    <name evidence="2" type="ORF">prwr041_03980</name>
</gene>
<dbReference type="RefSeq" id="WP_207154674.1">
    <property type="nucleotide sequence ID" value="NZ_AP024484.1"/>
</dbReference>
<keyword evidence="3" id="KW-1185">Reference proteome</keyword>
<keyword evidence="1" id="KW-1133">Transmembrane helix</keyword>
<organism evidence="2 3">
    <name type="scientific">Prevotella herbatica</name>
    <dbReference type="NCBI Taxonomy" id="2801997"/>
    <lineage>
        <taxon>Bacteria</taxon>
        <taxon>Pseudomonadati</taxon>
        <taxon>Bacteroidota</taxon>
        <taxon>Bacteroidia</taxon>
        <taxon>Bacteroidales</taxon>
        <taxon>Prevotellaceae</taxon>
        <taxon>Prevotella</taxon>
    </lineage>
</organism>
<sequence>MMKTKSLFVNGVISLVVLVCGIVIGKFLPSTKPQTPKITKYVYSGEINTGCKTPIPPLVHRISRYDVFNKIGGVPNVSTAYEISNAIFIRTFGKDKINYSIPFKIELQDGYIWSIEAQSLNTPLLLFYNIRIDKRNGSIDSLFVEK</sequence>
<proteinExistence type="predicted"/>
<evidence type="ECO:0000313" key="3">
    <source>
        <dbReference type="Proteomes" id="UP001319045"/>
    </source>
</evidence>
<feature type="transmembrane region" description="Helical" evidence="1">
    <location>
        <begin position="7"/>
        <end position="28"/>
    </location>
</feature>
<dbReference type="Proteomes" id="UP001319045">
    <property type="component" value="Chromosome"/>
</dbReference>
<dbReference type="EMBL" id="AP024484">
    <property type="protein sequence ID" value="BCS84505.1"/>
    <property type="molecule type" value="Genomic_DNA"/>
</dbReference>
<evidence type="ECO:0000256" key="1">
    <source>
        <dbReference type="SAM" id="Phobius"/>
    </source>
</evidence>
<reference evidence="2 3" key="1">
    <citation type="journal article" date="2022" name="Int. J. Syst. Evol. Microbiol.">
        <title>Prevotella herbatica sp. nov., a plant polysaccharide-decomposing anaerobic bacterium isolated from a methanogenic reactor.</title>
        <authorList>
            <person name="Uek A."/>
            <person name="Tonouchi A."/>
            <person name="Kaku N."/>
            <person name="Ueki K."/>
        </authorList>
    </citation>
    <scope>NUCLEOTIDE SEQUENCE [LARGE SCALE GENOMIC DNA]</scope>
    <source>
        <strain evidence="2 3">WR041</strain>
    </source>
</reference>
<keyword evidence="1" id="KW-0812">Transmembrane</keyword>
<accession>A0ABN6EF59</accession>